<reference evidence="5 6" key="1">
    <citation type="submission" date="2015-12" db="EMBL/GenBank/DDBJ databases">
        <title>Dictyostelia acquired genes for synthesis and detection of signals that induce cell-type specialization by lateral gene transfer from prokaryotes.</title>
        <authorList>
            <person name="Gloeckner G."/>
            <person name="Schaap P."/>
        </authorList>
    </citation>
    <scope>NUCLEOTIDE SEQUENCE [LARGE SCALE GENOMIC DNA]</scope>
    <source>
        <strain evidence="5 6">TK</strain>
    </source>
</reference>
<feature type="domain" description="MRH" evidence="4">
    <location>
        <begin position="23"/>
        <end position="169"/>
    </location>
</feature>
<evidence type="ECO:0000256" key="3">
    <source>
        <dbReference type="SAM" id="SignalP"/>
    </source>
</evidence>
<comment type="caution">
    <text evidence="5">The sequence shown here is derived from an EMBL/GenBank/DDBJ whole genome shotgun (WGS) entry which is preliminary data.</text>
</comment>
<feature type="signal peptide" evidence="3">
    <location>
        <begin position="1"/>
        <end position="19"/>
    </location>
</feature>
<keyword evidence="1 3" id="KW-0732">Signal</keyword>
<evidence type="ECO:0000313" key="6">
    <source>
        <dbReference type="Proteomes" id="UP000076078"/>
    </source>
</evidence>
<proteinExistence type="predicted"/>
<dbReference type="AlphaFoldDB" id="A0A151Z8N6"/>
<keyword evidence="2" id="KW-1015">Disulfide bond</keyword>
<dbReference type="Proteomes" id="UP000076078">
    <property type="component" value="Unassembled WGS sequence"/>
</dbReference>
<feature type="chain" id="PRO_5007592998" description="MRH domain-containing protein" evidence="3">
    <location>
        <begin position="20"/>
        <end position="266"/>
    </location>
</feature>
<keyword evidence="6" id="KW-1185">Reference proteome</keyword>
<evidence type="ECO:0000259" key="4">
    <source>
        <dbReference type="PROSITE" id="PS51914"/>
    </source>
</evidence>
<dbReference type="InParanoid" id="A0A151Z8N6"/>
<dbReference type="EMBL" id="LODT01000037">
    <property type="protein sequence ID" value="KYQ90174.1"/>
    <property type="molecule type" value="Genomic_DNA"/>
</dbReference>
<dbReference type="InterPro" id="IPR009011">
    <property type="entry name" value="Man6P_isomerase_rcpt-bd_dom_sf"/>
</dbReference>
<evidence type="ECO:0000256" key="1">
    <source>
        <dbReference type="ARBA" id="ARBA00022729"/>
    </source>
</evidence>
<protein>
    <recommendedName>
        <fullName evidence="4">MRH domain-containing protein</fullName>
    </recommendedName>
</protein>
<dbReference type="InterPro" id="IPR044865">
    <property type="entry name" value="MRH_dom"/>
</dbReference>
<sequence>MMDKLLFFILSLLIGYLKSQPLPNCEFIDYYGRYYDFSPMEQSVGYEVTLNDLTYIVSVCNTNSYCEMVTGVQGTASCGSENEGKYINMGQYSTMTLGDLPYLVGNPSLQGAQLNYTTNSGCFNGKKGTMTTQINLVCQPGQDNLITSSGLYDECLAYMTLEGDGPCPFQNVSSSSDNSNQFECHFLGDSVAVVYPNQQITCTGQGKTVCSYSSDNDGNLSTCASNSDILCQTQGEIQCFGENLVCSHNSFSCGFQNGKPFYPNQN</sequence>
<dbReference type="PROSITE" id="PS51914">
    <property type="entry name" value="MRH"/>
    <property type="match status" value="1"/>
</dbReference>
<gene>
    <name evidence="5" type="ORF">DLAC_08767</name>
</gene>
<accession>A0A151Z8N6</accession>
<evidence type="ECO:0000313" key="5">
    <source>
        <dbReference type="EMBL" id="KYQ90174.1"/>
    </source>
</evidence>
<dbReference type="Gene3D" id="2.70.130.10">
    <property type="entry name" value="Mannose-6-phosphate receptor binding domain"/>
    <property type="match status" value="1"/>
</dbReference>
<organism evidence="5 6">
    <name type="scientific">Tieghemostelium lacteum</name>
    <name type="common">Slime mold</name>
    <name type="synonym">Dictyostelium lacteum</name>
    <dbReference type="NCBI Taxonomy" id="361077"/>
    <lineage>
        <taxon>Eukaryota</taxon>
        <taxon>Amoebozoa</taxon>
        <taxon>Evosea</taxon>
        <taxon>Eumycetozoa</taxon>
        <taxon>Dictyostelia</taxon>
        <taxon>Dictyosteliales</taxon>
        <taxon>Raperosteliaceae</taxon>
        <taxon>Tieghemostelium</taxon>
    </lineage>
</organism>
<name>A0A151Z8N6_TIELA</name>
<dbReference type="FunCoup" id="A0A151Z8N6">
    <property type="interactions" value="422"/>
</dbReference>
<dbReference type="SUPFAM" id="SSF50911">
    <property type="entry name" value="Mannose 6-phosphate receptor domain"/>
    <property type="match status" value="1"/>
</dbReference>
<evidence type="ECO:0000256" key="2">
    <source>
        <dbReference type="ARBA" id="ARBA00023157"/>
    </source>
</evidence>